<dbReference type="STRING" id="188477.A0A3S1AYX0"/>
<dbReference type="InterPro" id="IPR001810">
    <property type="entry name" value="F-box_dom"/>
</dbReference>
<dbReference type="SMART" id="SM00367">
    <property type="entry name" value="LRR_CC"/>
    <property type="match status" value="4"/>
</dbReference>
<protein>
    <recommendedName>
        <fullName evidence="1">F-box domain-containing protein</fullName>
    </recommendedName>
</protein>
<dbReference type="InterPro" id="IPR032675">
    <property type="entry name" value="LRR_dom_sf"/>
</dbReference>
<dbReference type="InterPro" id="IPR006553">
    <property type="entry name" value="Leu-rich_rpt_Cys-con_subtyp"/>
</dbReference>
<dbReference type="GO" id="GO:0031146">
    <property type="term" value="P:SCF-dependent proteasomal ubiquitin-dependent protein catabolic process"/>
    <property type="evidence" value="ECO:0007669"/>
    <property type="project" value="TreeGrafter"/>
</dbReference>
<dbReference type="PROSITE" id="PS50181">
    <property type="entry name" value="FBOX"/>
    <property type="match status" value="1"/>
</dbReference>
<reference evidence="2 3" key="1">
    <citation type="submission" date="2019-01" db="EMBL/GenBank/DDBJ databases">
        <title>A draft genome assembly of the solar-powered sea slug Elysia chlorotica.</title>
        <authorList>
            <person name="Cai H."/>
            <person name="Li Q."/>
            <person name="Fang X."/>
            <person name="Li J."/>
            <person name="Curtis N.E."/>
            <person name="Altenburger A."/>
            <person name="Shibata T."/>
            <person name="Feng M."/>
            <person name="Maeda T."/>
            <person name="Schwartz J.A."/>
            <person name="Shigenobu S."/>
            <person name="Lundholm N."/>
            <person name="Nishiyama T."/>
            <person name="Yang H."/>
            <person name="Hasebe M."/>
            <person name="Li S."/>
            <person name="Pierce S.K."/>
            <person name="Wang J."/>
        </authorList>
    </citation>
    <scope>NUCLEOTIDE SEQUENCE [LARGE SCALE GENOMIC DNA]</scope>
    <source>
        <strain evidence="2">EC2010</strain>
        <tissue evidence="2">Whole organism of an adult</tissue>
    </source>
</reference>
<proteinExistence type="predicted"/>
<feature type="domain" description="F-box" evidence="1">
    <location>
        <begin position="12"/>
        <end position="58"/>
    </location>
</feature>
<evidence type="ECO:0000259" key="1">
    <source>
        <dbReference type="PROSITE" id="PS50181"/>
    </source>
</evidence>
<comment type="caution">
    <text evidence="2">The sequence shown here is derived from an EMBL/GenBank/DDBJ whole genome shotgun (WGS) entry which is preliminary data.</text>
</comment>
<dbReference type="SMART" id="SM00256">
    <property type="entry name" value="FBOX"/>
    <property type="match status" value="1"/>
</dbReference>
<dbReference type="AlphaFoldDB" id="A0A3S1AYX0"/>
<evidence type="ECO:0000313" key="2">
    <source>
        <dbReference type="EMBL" id="RUS71854.1"/>
    </source>
</evidence>
<gene>
    <name evidence="2" type="ORF">EGW08_020388</name>
</gene>
<dbReference type="PANTHER" id="PTHR13318">
    <property type="entry name" value="PARTNER OF PAIRED, ISOFORM B-RELATED"/>
    <property type="match status" value="1"/>
</dbReference>
<evidence type="ECO:0000313" key="3">
    <source>
        <dbReference type="Proteomes" id="UP000271974"/>
    </source>
</evidence>
<dbReference type="GO" id="GO:0019005">
    <property type="term" value="C:SCF ubiquitin ligase complex"/>
    <property type="evidence" value="ECO:0007669"/>
    <property type="project" value="TreeGrafter"/>
</dbReference>
<dbReference type="Gene3D" id="3.80.10.10">
    <property type="entry name" value="Ribonuclease Inhibitor"/>
    <property type="match status" value="1"/>
</dbReference>
<dbReference type="SUPFAM" id="SSF52047">
    <property type="entry name" value="RNI-like"/>
    <property type="match status" value="1"/>
</dbReference>
<organism evidence="2 3">
    <name type="scientific">Elysia chlorotica</name>
    <name type="common">Eastern emerald elysia</name>
    <name type="synonym">Sea slug</name>
    <dbReference type="NCBI Taxonomy" id="188477"/>
    <lineage>
        <taxon>Eukaryota</taxon>
        <taxon>Metazoa</taxon>
        <taxon>Spiralia</taxon>
        <taxon>Lophotrochozoa</taxon>
        <taxon>Mollusca</taxon>
        <taxon>Gastropoda</taxon>
        <taxon>Heterobranchia</taxon>
        <taxon>Euthyneura</taxon>
        <taxon>Panpulmonata</taxon>
        <taxon>Sacoglossa</taxon>
        <taxon>Placobranchoidea</taxon>
        <taxon>Plakobranchidae</taxon>
        <taxon>Elysia</taxon>
    </lineage>
</organism>
<sequence>MENQTDARQHRKKSIDQVPENLILKILTYLPVKDRCIVGRVCKQWRRIVQDNSLWRHVDLLQYRLDLAKMWKVLRAHFSPCLLTMKLQGFAHSVGRKRKRVSVSDAMLKELGNRCPNLWLLHLHDCNTDNISAESLPQSLRSLAITHSTWQPRWLKDKRQYLANLESLDLSGSVRVDRFDLQDIAQLSTLSELKLNGCYRIKGPDIEVAVKGLPSLTSLSVNNTSIDQEALHHIARHAKNLDELHIAFCSSVCDSSLLTLTLGLHNLKKINISGCVALTLEGLKSLCSLKKLEVLIMKQTSNLSSKDLDSLKNGFVNDGIEIIC</sequence>
<keyword evidence="3" id="KW-1185">Reference proteome</keyword>
<name>A0A3S1AYX0_ELYCH</name>
<dbReference type="OrthoDB" id="3219396at2759"/>
<dbReference type="Pfam" id="PF12937">
    <property type="entry name" value="F-box-like"/>
    <property type="match status" value="1"/>
</dbReference>
<dbReference type="EMBL" id="RQTK01001150">
    <property type="protein sequence ID" value="RUS71854.1"/>
    <property type="molecule type" value="Genomic_DNA"/>
</dbReference>
<accession>A0A3S1AYX0</accession>
<dbReference type="Proteomes" id="UP000271974">
    <property type="component" value="Unassembled WGS sequence"/>
</dbReference>
<dbReference type="CDD" id="cd22123">
    <property type="entry name" value="F-box_FBXL12"/>
    <property type="match status" value="1"/>
</dbReference>